<dbReference type="InterPro" id="IPR029058">
    <property type="entry name" value="AB_hydrolase_fold"/>
</dbReference>
<dbReference type="InterPro" id="IPR003140">
    <property type="entry name" value="PLipase/COase/thioEstase"/>
</dbReference>
<evidence type="ECO:0000313" key="5">
    <source>
        <dbReference type="Proteomes" id="UP001642484"/>
    </source>
</evidence>
<reference evidence="4 5" key="1">
    <citation type="submission" date="2024-02" db="EMBL/GenBank/DDBJ databases">
        <authorList>
            <person name="Chen Y."/>
            <person name="Shah S."/>
            <person name="Dougan E. K."/>
            <person name="Thang M."/>
            <person name="Chan C."/>
        </authorList>
    </citation>
    <scope>NUCLEOTIDE SEQUENCE [LARGE SCALE GENOMIC DNA]</scope>
</reference>
<evidence type="ECO:0000256" key="2">
    <source>
        <dbReference type="ARBA" id="ARBA00022801"/>
    </source>
</evidence>
<evidence type="ECO:0000256" key="1">
    <source>
        <dbReference type="ARBA" id="ARBA00006499"/>
    </source>
</evidence>
<feature type="domain" description="Phospholipase/carboxylesterase/thioesterase" evidence="3">
    <location>
        <begin position="42"/>
        <end position="256"/>
    </location>
</feature>
<dbReference type="PANTHER" id="PTHR10655:SF17">
    <property type="entry name" value="LYSOPHOSPHOLIPASE-LIKE PROTEIN 1"/>
    <property type="match status" value="1"/>
</dbReference>
<dbReference type="Pfam" id="PF02230">
    <property type="entry name" value="Abhydrolase_2"/>
    <property type="match status" value="1"/>
</dbReference>
<dbReference type="Proteomes" id="UP001642484">
    <property type="component" value="Unassembled WGS sequence"/>
</dbReference>
<dbReference type="PANTHER" id="PTHR10655">
    <property type="entry name" value="LYSOPHOSPHOLIPASE-RELATED"/>
    <property type="match status" value="1"/>
</dbReference>
<dbReference type="InterPro" id="IPR050565">
    <property type="entry name" value="LYPA1-2/EST-like"/>
</dbReference>
<comment type="similarity">
    <text evidence="1">Belongs to the AB hydrolase superfamily. AB hydrolase 2 family.</text>
</comment>
<dbReference type="Gene3D" id="3.40.50.1820">
    <property type="entry name" value="alpha/beta hydrolase"/>
    <property type="match status" value="1"/>
</dbReference>
<evidence type="ECO:0000259" key="3">
    <source>
        <dbReference type="Pfam" id="PF02230"/>
    </source>
</evidence>
<proteinExistence type="inferred from homology"/>
<keyword evidence="5" id="KW-1185">Reference proteome</keyword>
<protein>
    <recommendedName>
        <fullName evidence="3">Phospholipase/carboxylesterase/thioesterase domain-containing protein</fullName>
    </recommendedName>
</protein>
<organism evidence="4 5">
    <name type="scientific">Durusdinium trenchii</name>
    <dbReference type="NCBI Taxonomy" id="1381693"/>
    <lineage>
        <taxon>Eukaryota</taxon>
        <taxon>Sar</taxon>
        <taxon>Alveolata</taxon>
        <taxon>Dinophyceae</taxon>
        <taxon>Suessiales</taxon>
        <taxon>Symbiodiniaceae</taxon>
        <taxon>Durusdinium</taxon>
    </lineage>
</organism>
<sequence length="263" mass="28188">MASDASDPAGSSESLLLAIARDLGFKRPPLTLPKECLTEFVLPKGRATCGLVWMHGLGDDEEGWADMLEDNFRVPAACGSCKFVLPRAPRQPSSCNGGDVTTSWFDIADLPISRKSSAPYGCSLEEALSSCGRVHAAIDKLIAEGIPSERIMVGGFSQGGSMAMLSTLTYPKRLGGILVFSGICFFGDLLNKLAQAPHCKELQVFWGHGTRDEVLAADLQDEGVEALQAAGIKVTAKKYAVDHGPTERELKDALAFYVEHLKS</sequence>
<evidence type="ECO:0000313" key="4">
    <source>
        <dbReference type="EMBL" id="CAK9000422.1"/>
    </source>
</evidence>
<accession>A0ABP0ICW8</accession>
<name>A0ABP0ICW8_9DINO</name>
<gene>
    <name evidence="4" type="ORF">CCMP2556_LOCUS6062</name>
</gene>
<comment type="caution">
    <text evidence="4">The sequence shown here is derived from an EMBL/GenBank/DDBJ whole genome shotgun (WGS) entry which is preliminary data.</text>
</comment>
<keyword evidence="2" id="KW-0378">Hydrolase</keyword>
<dbReference type="SUPFAM" id="SSF53474">
    <property type="entry name" value="alpha/beta-Hydrolases"/>
    <property type="match status" value="1"/>
</dbReference>
<dbReference type="EMBL" id="CAXAMN010002603">
    <property type="protein sequence ID" value="CAK9000422.1"/>
    <property type="molecule type" value="Genomic_DNA"/>
</dbReference>